<dbReference type="Gramene" id="C.cajan_29929.t">
    <property type="protein sequence ID" value="C.cajan_29929.t.cds1"/>
    <property type="gene ID" value="C.cajan_29929"/>
</dbReference>
<evidence type="ECO:0008006" key="3">
    <source>
        <dbReference type="Google" id="ProtNLM"/>
    </source>
</evidence>
<organism evidence="1 2">
    <name type="scientific">Cajanus cajan</name>
    <name type="common">Pigeon pea</name>
    <name type="synonym">Cajanus indicus</name>
    <dbReference type="NCBI Taxonomy" id="3821"/>
    <lineage>
        <taxon>Eukaryota</taxon>
        <taxon>Viridiplantae</taxon>
        <taxon>Streptophyta</taxon>
        <taxon>Embryophyta</taxon>
        <taxon>Tracheophyta</taxon>
        <taxon>Spermatophyta</taxon>
        <taxon>Magnoliopsida</taxon>
        <taxon>eudicotyledons</taxon>
        <taxon>Gunneridae</taxon>
        <taxon>Pentapetalae</taxon>
        <taxon>rosids</taxon>
        <taxon>fabids</taxon>
        <taxon>Fabales</taxon>
        <taxon>Fabaceae</taxon>
        <taxon>Papilionoideae</taxon>
        <taxon>50 kb inversion clade</taxon>
        <taxon>NPAAA clade</taxon>
        <taxon>indigoferoid/millettioid clade</taxon>
        <taxon>Phaseoleae</taxon>
        <taxon>Cajanus</taxon>
    </lineage>
</organism>
<evidence type="ECO:0000313" key="1">
    <source>
        <dbReference type="EMBL" id="KYP47415.1"/>
    </source>
</evidence>
<sequence length="131" mass="14395">LDDAFSTIDEPIFAKEHLDIVLEGLLEDYESTVAFINSKFDLLTIEEVETLLLVHESCLERFRKKTLVFVNLTKVPSSHSSSLSQPQANTIHNVAFNNSQLVDIPNFQGGYGGQNGGCRGQGKGRGDHGSM</sequence>
<dbReference type="EMBL" id="KQ483528">
    <property type="protein sequence ID" value="KYP47415.1"/>
    <property type="molecule type" value="Genomic_DNA"/>
</dbReference>
<dbReference type="Proteomes" id="UP000075243">
    <property type="component" value="Unassembled WGS sequence"/>
</dbReference>
<keyword evidence="2" id="KW-1185">Reference proteome</keyword>
<evidence type="ECO:0000313" key="2">
    <source>
        <dbReference type="Proteomes" id="UP000075243"/>
    </source>
</evidence>
<protein>
    <recommendedName>
        <fullName evidence="3">Retrovirus-related Pol polyprotein from transposon TNT 1-94</fullName>
    </recommendedName>
</protein>
<reference evidence="1" key="1">
    <citation type="journal article" date="2012" name="Nat. Biotechnol.">
        <title>Draft genome sequence of pigeonpea (Cajanus cajan), an orphan legume crop of resource-poor farmers.</title>
        <authorList>
            <person name="Varshney R.K."/>
            <person name="Chen W."/>
            <person name="Li Y."/>
            <person name="Bharti A.K."/>
            <person name="Saxena R.K."/>
            <person name="Schlueter J.A."/>
            <person name="Donoghue M.T."/>
            <person name="Azam S."/>
            <person name="Fan G."/>
            <person name="Whaley A.M."/>
            <person name="Farmer A.D."/>
            <person name="Sheridan J."/>
            <person name="Iwata A."/>
            <person name="Tuteja R."/>
            <person name="Penmetsa R.V."/>
            <person name="Wu W."/>
            <person name="Upadhyaya H.D."/>
            <person name="Yang S.P."/>
            <person name="Shah T."/>
            <person name="Saxena K.B."/>
            <person name="Michael T."/>
            <person name="McCombie W.R."/>
            <person name="Yang B."/>
            <person name="Zhang G."/>
            <person name="Yang H."/>
            <person name="Wang J."/>
            <person name="Spillane C."/>
            <person name="Cook D.R."/>
            <person name="May G.D."/>
            <person name="Xu X."/>
            <person name="Jackson S.A."/>
        </authorList>
    </citation>
    <scope>NUCLEOTIDE SEQUENCE [LARGE SCALE GENOMIC DNA]</scope>
</reference>
<feature type="non-terminal residue" evidence="1">
    <location>
        <position position="1"/>
    </location>
</feature>
<proteinExistence type="predicted"/>
<name>A0A151RXY7_CAJCA</name>
<accession>A0A151RXY7</accession>
<gene>
    <name evidence="1" type="ORF">KK1_030945</name>
</gene>
<dbReference type="AlphaFoldDB" id="A0A151RXY7"/>